<proteinExistence type="predicted"/>
<evidence type="ECO:0000313" key="2">
    <source>
        <dbReference type="Proteomes" id="UP000239735"/>
    </source>
</evidence>
<dbReference type="Proteomes" id="UP000239735">
    <property type="component" value="Unassembled WGS sequence"/>
</dbReference>
<accession>A0A2N9M7F0</accession>
<gene>
    <name evidence="1" type="ORF">SBA5_880038</name>
</gene>
<organism evidence="1 2">
    <name type="scientific">Candidatus Sulfuritelmatomonas gaucii</name>
    <dbReference type="NCBI Taxonomy" id="2043161"/>
    <lineage>
        <taxon>Bacteria</taxon>
        <taxon>Pseudomonadati</taxon>
        <taxon>Acidobacteriota</taxon>
        <taxon>Terriglobia</taxon>
        <taxon>Terriglobales</taxon>
        <taxon>Acidobacteriaceae</taxon>
        <taxon>Candidatus Sulfuritelmatomonas</taxon>
    </lineage>
</organism>
<dbReference type="AlphaFoldDB" id="A0A2N9M7F0"/>
<sequence>MRHRTRLFLGQDARTQTNELHTAHAETQMDVTYQDSKYSRGQIQILDVPGITRNFSSGSFRPASWFHSPSASASSS</sequence>
<protein>
    <submittedName>
        <fullName evidence="1">Uncharacterized protein</fullName>
    </submittedName>
</protein>
<reference evidence="2" key="1">
    <citation type="submission" date="2018-02" db="EMBL/GenBank/DDBJ databases">
        <authorList>
            <person name="Hausmann B."/>
        </authorList>
    </citation>
    <scope>NUCLEOTIDE SEQUENCE [LARGE SCALE GENOMIC DNA]</scope>
    <source>
        <strain evidence="2">Peat soil MAG SbA5</strain>
    </source>
</reference>
<evidence type="ECO:0000313" key="1">
    <source>
        <dbReference type="EMBL" id="SPE31370.1"/>
    </source>
</evidence>
<name>A0A2N9M7F0_9BACT</name>
<dbReference type="EMBL" id="OKRB01000150">
    <property type="protein sequence ID" value="SPE31370.1"/>
    <property type="molecule type" value="Genomic_DNA"/>
</dbReference>